<evidence type="ECO:0000256" key="3">
    <source>
        <dbReference type="ARBA" id="ARBA00022475"/>
    </source>
</evidence>
<keyword evidence="10" id="KW-1185">Reference proteome</keyword>
<evidence type="ECO:0000256" key="4">
    <source>
        <dbReference type="ARBA" id="ARBA00022692"/>
    </source>
</evidence>
<protein>
    <submittedName>
        <fullName evidence="9">Rod shape-determining protein MreD</fullName>
    </submittedName>
</protein>
<gene>
    <name evidence="9" type="ORF">SAMN05421734_103150</name>
</gene>
<dbReference type="GO" id="GO:0005886">
    <property type="term" value="C:plasma membrane"/>
    <property type="evidence" value="ECO:0007669"/>
    <property type="project" value="UniProtKB-SubCell"/>
</dbReference>
<evidence type="ECO:0000256" key="8">
    <source>
        <dbReference type="SAM" id="Phobius"/>
    </source>
</evidence>
<evidence type="ECO:0000256" key="5">
    <source>
        <dbReference type="ARBA" id="ARBA00022960"/>
    </source>
</evidence>
<keyword evidence="7 8" id="KW-0472">Membrane</keyword>
<reference evidence="10" key="1">
    <citation type="submission" date="2016-09" db="EMBL/GenBank/DDBJ databases">
        <authorList>
            <person name="Varghese N."/>
            <person name="Submissions S."/>
        </authorList>
    </citation>
    <scope>NUCLEOTIDE SEQUENCE [LARGE SCALE GENOMIC DNA]</scope>
    <source>
        <strain evidence="10">S5</strain>
    </source>
</reference>
<evidence type="ECO:0000313" key="9">
    <source>
        <dbReference type="EMBL" id="SDB96001.1"/>
    </source>
</evidence>
<dbReference type="Proteomes" id="UP000242949">
    <property type="component" value="Unassembled WGS sequence"/>
</dbReference>
<name>A0A1G6HP67_9BACI</name>
<evidence type="ECO:0000313" key="10">
    <source>
        <dbReference type="Proteomes" id="UP000242949"/>
    </source>
</evidence>
<dbReference type="InterPro" id="IPR007227">
    <property type="entry name" value="Cell_shape_determining_MreD"/>
</dbReference>
<feature type="transmembrane region" description="Helical" evidence="8">
    <location>
        <begin position="6"/>
        <end position="26"/>
    </location>
</feature>
<sequence length="177" mass="20904">MYRLYLPSILILLVVFQGAVLQFIPAFVEENGWILASHSVFLFLILFSLFYDQNDTYYGLFFAILFGLVIDMIYTNILGVYMFSYGLTTYFVHGLRKILHANFYVALLIAIFATGFVDFMLFTIYQFIGVAQLDMANYFYQRLIPTVILNSFIFILLYLLFKRRLVKWSNDRFEKKL</sequence>
<dbReference type="GO" id="GO:0008360">
    <property type="term" value="P:regulation of cell shape"/>
    <property type="evidence" value="ECO:0007669"/>
    <property type="project" value="UniProtKB-KW"/>
</dbReference>
<feature type="transmembrane region" description="Helical" evidence="8">
    <location>
        <begin position="140"/>
        <end position="161"/>
    </location>
</feature>
<feature type="transmembrane region" description="Helical" evidence="8">
    <location>
        <begin position="57"/>
        <end position="83"/>
    </location>
</feature>
<dbReference type="Pfam" id="PF04093">
    <property type="entry name" value="MreD"/>
    <property type="match status" value="1"/>
</dbReference>
<evidence type="ECO:0000256" key="6">
    <source>
        <dbReference type="ARBA" id="ARBA00022989"/>
    </source>
</evidence>
<dbReference type="EMBL" id="FMYI01000003">
    <property type="protein sequence ID" value="SDB96001.1"/>
    <property type="molecule type" value="Genomic_DNA"/>
</dbReference>
<organism evidence="9 10">
    <name type="scientific">Pelagirhabdus alkalitolerans</name>
    <dbReference type="NCBI Taxonomy" id="1612202"/>
    <lineage>
        <taxon>Bacteria</taxon>
        <taxon>Bacillati</taxon>
        <taxon>Bacillota</taxon>
        <taxon>Bacilli</taxon>
        <taxon>Bacillales</taxon>
        <taxon>Bacillaceae</taxon>
        <taxon>Pelagirhabdus</taxon>
    </lineage>
</organism>
<dbReference type="RefSeq" id="WP_090794213.1">
    <property type="nucleotide sequence ID" value="NZ_FMYI01000003.1"/>
</dbReference>
<dbReference type="NCBIfam" id="TIGR03426">
    <property type="entry name" value="shape_MreD"/>
    <property type="match status" value="1"/>
</dbReference>
<feature type="transmembrane region" description="Helical" evidence="8">
    <location>
        <begin position="103"/>
        <end position="128"/>
    </location>
</feature>
<comment type="subcellular location">
    <subcellularLocation>
        <location evidence="1">Cell membrane</location>
        <topology evidence="1">Multi-pass membrane protein</topology>
    </subcellularLocation>
</comment>
<evidence type="ECO:0000256" key="7">
    <source>
        <dbReference type="ARBA" id="ARBA00023136"/>
    </source>
</evidence>
<dbReference type="OrthoDB" id="1653857at2"/>
<comment type="similarity">
    <text evidence="2">Belongs to the MreD family.</text>
</comment>
<dbReference type="STRING" id="1612202.SAMN05421734_103150"/>
<dbReference type="AlphaFoldDB" id="A0A1G6HP67"/>
<accession>A0A1G6HP67</accession>
<keyword evidence="5" id="KW-0133">Cell shape</keyword>
<evidence type="ECO:0000256" key="1">
    <source>
        <dbReference type="ARBA" id="ARBA00004651"/>
    </source>
</evidence>
<keyword evidence="6 8" id="KW-1133">Transmembrane helix</keyword>
<feature type="transmembrane region" description="Helical" evidence="8">
    <location>
        <begin position="33"/>
        <end position="51"/>
    </location>
</feature>
<keyword evidence="4 8" id="KW-0812">Transmembrane</keyword>
<evidence type="ECO:0000256" key="2">
    <source>
        <dbReference type="ARBA" id="ARBA00007776"/>
    </source>
</evidence>
<proteinExistence type="inferred from homology"/>
<keyword evidence="3" id="KW-1003">Cell membrane</keyword>